<protein>
    <recommendedName>
        <fullName evidence="1">Methyltransferase domain-containing protein</fullName>
    </recommendedName>
</protein>
<feature type="domain" description="Methyltransferase" evidence="1">
    <location>
        <begin position="28"/>
        <end position="140"/>
    </location>
</feature>
<dbReference type="AlphaFoldDB" id="A0A1F6EIN3"/>
<dbReference type="PANTHER" id="PTHR42912">
    <property type="entry name" value="METHYLTRANSFERASE"/>
    <property type="match status" value="1"/>
</dbReference>
<dbReference type="SUPFAM" id="SSF53335">
    <property type="entry name" value="S-adenosyl-L-methionine-dependent methyltransferases"/>
    <property type="match status" value="1"/>
</dbReference>
<dbReference type="GO" id="GO:0008168">
    <property type="term" value="F:methyltransferase activity"/>
    <property type="evidence" value="ECO:0007669"/>
    <property type="project" value="TreeGrafter"/>
</dbReference>
<dbReference type="InterPro" id="IPR025714">
    <property type="entry name" value="Methyltranfer_dom"/>
</dbReference>
<organism evidence="2 3">
    <name type="scientific">Candidatus Kaiserbacteria bacterium RIFCSPLOWO2_01_FULL_50_24</name>
    <dbReference type="NCBI Taxonomy" id="1798507"/>
    <lineage>
        <taxon>Bacteria</taxon>
        <taxon>Candidatus Kaiseribacteriota</taxon>
    </lineage>
</organism>
<evidence type="ECO:0000259" key="1">
    <source>
        <dbReference type="Pfam" id="PF13847"/>
    </source>
</evidence>
<dbReference type="InterPro" id="IPR029063">
    <property type="entry name" value="SAM-dependent_MTases_sf"/>
</dbReference>
<dbReference type="Proteomes" id="UP000178587">
    <property type="component" value="Unassembled WGS sequence"/>
</dbReference>
<proteinExistence type="predicted"/>
<dbReference type="Pfam" id="PF13847">
    <property type="entry name" value="Methyltransf_31"/>
    <property type="match status" value="1"/>
</dbReference>
<evidence type="ECO:0000313" key="2">
    <source>
        <dbReference type="EMBL" id="OGG73520.1"/>
    </source>
</evidence>
<dbReference type="Gene3D" id="3.40.50.150">
    <property type="entry name" value="Vaccinia Virus protein VP39"/>
    <property type="match status" value="1"/>
</dbReference>
<dbReference type="PANTHER" id="PTHR42912:SF93">
    <property type="entry name" value="N6-ADENOSINE-METHYLTRANSFERASE TMT1A"/>
    <property type="match status" value="1"/>
</dbReference>
<gene>
    <name evidence="2" type="ORF">A3A34_01085</name>
</gene>
<name>A0A1F6EIN3_9BACT</name>
<dbReference type="STRING" id="1798507.A3A34_01085"/>
<dbReference type="CDD" id="cd02440">
    <property type="entry name" value="AdoMet_MTases"/>
    <property type="match status" value="1"/>
</dbReference>
<comment type="caution">
    <text evidence="2">The sequence shown here is derived from an EMBL/GenBank/DDBJ whole genome shotgun (WGS) entry which is preliminary data.</text>
</comment>
<dbReference type="InterPro" id="IPR050508">
    <property type="entry name" value="Methyltransf_Superfamily"/>
</dbReference>
<dbReference type="EMBL" id="MFLU01000017">
    <property type="protein sequence ID" value="OGG73520.1"/>
    <property type="molecule type" value="Genomic_DNA"/>
</dbReference>
<reference evidence="2 3" key="1">
    <citation type="journal article" date="2016" name="Nat. Commun.">
        <title>Thousands of microbial genomes shed light on interconnected biogeochemical processes in an aquifer system.</title>
        <authorList>
            <person name="Anantharaman K."/>
            <person name="Brown C.T."/>
            <person name="Hug L.A."/>
            <person name="Sharon I."/>
            <person name="Castelle C.J."/>
            <person name="Probst A.J."/>
            <person name="Thomas B.C."/>
            <person name="Singh A."/>
            <person name="Wilkins M.J."/>
            <person name="Karaoz U."/>
            <person name="Brodie E.L."/>
            <person name="Williams K.H."/>
            <person name="Hubbard S.S."/>
            <person name="Banfield J.F."/>
        </authorList>
    </citation>
    <scope>NUCLEOTIDE SEQUENCE [LARGE SCALE GENOMIC DNA]</scope>
</reference>
<accession>A0A1F6EIN3</accession>
<evidence type="ECO:0000313" key="3">
    <source>
        <dbReference type="Proteomes" id="UP000178587"/>
    </source>
</evidence>
<sequence length="188" mass="21141">MQNTTYDTRSKKVSFAHPVRNVVAFGIEHGSRVADFGAGSGAYTLALAEYLSGSGHVIAVDIQRDLLRRIKNEATRRGYKNVDIVWGDLEVPGTSKITDRHLDFVLISNLLFQVEEKSRVLEEARRVLKPRGRLAVIDWSESFKGMGPQKREVVPKDAARELAERAGFVFEREFSAGAHHYGLLFRVQ</sequence>